<protein>
    <submittedName>
        <fullName evidence="1">Predicted protein</fullName>
    </submittedName>
</protein>
<sequence length="54" mass="6385">MVAPRSKESIATPAIAFHLKDLHVFLITYYYHLVIKVAREANMRFKLVKQKKRL</sequence>
<dbReference type="Proteomes" id="UP000008694">
    <property type="component" value="Unassembled WGS sequence"/>
</dbReference>
<gene>
    <name evidence="1" type="ORF">ARALYDRAFT_896197</name>
</gene>
<dbReference type="HOGENOM" id="CLU_3053054_0_0_1"/>
<evidence type="ECO:0000313" key="1">
    <source>
        <dbReference type="EMBL" id="EFH58480.1"/>
    </source>
</evidence>
<keyword evidence="2" id="KW-1185">Reference proteome</keyword>
<name>D7KZF7_ARALL</name>
<dbReference type="AlphaFoldDB" id="D7KZF7"/>
<dbReference type="EMBL" id="GL348715">
    <property type="protein sequence ID" value="EFH58480.1"/>
    <property type="molecule type" value="Genomic_DNA"/>
</dbReference>
<accession>D7KZF7</accession>
<organism evidence="2">
    <name type="scientific">Arabidopsis lyrata subsp. lyrata</name>
    <name type="common">Lyre-leaved rock-cress</name>
    <dbReference type="NCBI Taxonomy" id="81972"/>
    <lineage>
        <taxon>Eukaryota</taxon>
        <taxon>Viridiplantae</taxon>
        <taxon>Streptophyta</taxon>
        <taxon>Embryophyta</taxon>
        <taxon>Tracheophyta</taxon>
        <taxon>Spermatophyta</taxon>
        <taxon>Magnoliopsida</taxon>
        <taxon>eudicotyledons</taxon>
        <taxon>Gunneridae</taxon>
        <taxon>Pentapetalae</taxon>
        <taxon>rosids</taxon>
        <taxon>malvids</taxon>
        <taxon>Brassicales</taxon>
        <taxon>Brassicaceae</taxon>
        <taxon>Camelineae</taxon>
        <taxon>Arabidopsis</taxon>
    </lineage>
</organism>
<reference evidence="2" key="1">
    <citation type="journal article" date="2011" name="Nat. Genet.">
        <title>The Arabidopsis lyrata genome sequence and the basis of rapid genome size change.</title>
        <authorList>
            <person name="Hu T.T."/>
            <person name="Pattyn P."/>
            <person name="Bakker E.G."/>
            <person name="Cao J."/>
            <person name="Cheng J.-F."/>
            <person name="Clark R.M."/>
            <person name="Fahlgren N."/>
            <person name="Fawcett J.A."/>
            <person name="Grimwood J."/>
            <person name="Gundlach H."/>
            <person name="Haberer G."/>
            <person name="Hollister J.D."/>
            <person name="Ossowski S."/>
            <person name="Ottilar R.P."/>
            <person name="Salamov A.A."/>
            <person name="Schneeberger K."/>
            <person name="Spannagl M."/>
            <person name="Wang X."/>
            <person name="Yang L."/>
            <person name="Nasrallah M.E."/>
            <person name="Bergelson J."/>
            <person name="Carrington J.C."/>
            <person name="Gaut B.S."/>
            <person name="Schmutz J."/>
            <person name="Mayer K.F.X."/>
            <person name="Van de Peer Y."/>
            <person name="Grigoriev I.V."/>
            <person name="Nordborg M."/>
            <person name="Weigel D."/>
            <person name="Guo Y.-L."/>
        </authorList>
    </citation>
    <scope>NUCLEOTIDE SEQUENCE [LARGE SCALE GENOMIC DNA]</scope>
    <source>
        <strain evidence="2">cv. MN47</strain>
    </source>
</reference>
<evidence type="ECO:0000313" key="2">
    <source>
        <dbReference type="Proteomes" id="UP000008694"/>
    </source>
</evidence>
<proteinExistence type="predicted"/>
<dbReference type="Gramene" id="scaffold_300167.1">
    <property type="protein sequence ID" value="scaffold_300167.1"/>
    <property type="gene ID" value="scaffold_300167.1"/>
</dbReference>